<gene>
    <name evidence="2" type="ORF">IAB08_08370</name>
</gene>
<accession>A0A9D9DTC2</accession>
<dbReference type="Proteomes" id="UP000823612">
    <property type="component" value="Unassembled WGS sequence"/>
</dbReference>
<proteinExistence type="predicted"/>
<sequence>MNTIALIALAAASILPALSQAQISMEEADMIALTYRQNEIKGSYAFYACQDKPAFDIYERIAPGTPSSEPVIHVENEYAYFIDEQPYPSRTSQHPGRYLLISKEDGSCRVVRRPLPPFGLLPVDFVPESYCLWFLWQYCYSAELDSLPLSFTDSIALSFREKHIPLPFCLWKCADTASAIILPNLSGDTVIHAENASVYFCDLYNEQSPRKHQPGASSLFLLVDRTDGSCDTLGANSSMIPASLANLDTTWVVLEQRFETYDFPFPGLRNESVSSAPLALLWQNVPNPATGETRIRYEIADGTANARIGIYELNGQEVAMHSLPETQGELVLKAGEFTPGMYLYSLIVNGQVQDTKRMVVTR</sequence>
<feature type="chain" id="PRO_5038977514" evidence="1">
    <location>
        <begin position="22"/>
        <end position="362"/>
    </location>
</feature>
<name>A0A9D9DTC2_9BACT</name>
<protein>
    <submittedName>
        <fullName evidence="2">T9SS type A sorting domain-containing protein</fullName>
    </submittedName>
</protein>
<keyword evidence="1" id="KW-0732">Signal</keyword>
<evidence type="ECO:0000313" key="2">
    <source>
        <dbReference type="EMBL" id="MBO8433286.1"/>
    </source>
</evidence>
<reference evidence="2" key="1">
    <citation type="submission" date="2020-10" db="EMBL/GenBank/DDBJ databases">
        <authorList>
            <person name="Gilroy R."/>
        </authorList>
    </citation>
    <scope>NUCLEOTIDE SEQUENCE</scope>
    <source>
        <strain evidence="2">2889</strain>
    </source>
</reference>
<dbReference type="EMBL" id="JADIMZ010000124">
    <property type="protein sequence ID" value="MBO8433286.1"/>
    <property type="molecule type" value="Genomic_DNA"/>
</dbReference>
<reference evidence="2" key="2">
    <citation type="journal article" date="2021" name="PeerJ">
        <title>Extensive microbial diversity within the chicken gut microbiome revealed by metagenomics and culture.</title>
        <authorList>
            <person name="Gilroy R."/>
            <person name="Ravi A."/>
            <person name="Getino M."/>
            <person name="Pursley I."/>
            <person name="Horton D.L."/>
            <person name="Alikhan N.F."/>
            <person name="Baker D."/>
            <person name="Gharbi K."/>
            <person name="Hall N."/>
            <person name="Watson M."/>
            <person name="Adriaenssens E.M."/>
            <person name="Foster-Nyarko E."/>
            <person name="Jarju S."/>
            <person name="Secka A."/>
            <person name="Antonio M."/>
            <person name="Oren A."/>
            <person name="Chaudhuri R.R."/>
            <person name="La Ragione R."/>
            <person name="Hildebrand F."/>
            <person name="Pallen M.J."/>
        </authorList>
    </citation>
    <scope>NUCLEOTIDE SEQUENCE</scope>
    <source>
        <strain evidence="2">2889</strain>
    </source>
</reference>
<dbReference type="AlphaFoldDB" id="A0A9D9DTC2"/>
<dbReference type="InterPro" id="IPR026444">
    <property type="entry name" value="Secre_tail"/>
</dbReference>
<dbReference type="NCBIfam" id="TIGR04183">
    <property type="entry name" value="Por_Secre_tail"/>
    <property type="match status" value="1"/>
</dbReference>
<evidence type="ECO:0000256" key="1">
    <source>
        <dbReference type="SAM" id="SignalP"/>
    </source>
</evidence>
<organism evidence="2 3">
    <name type="scientific">Candidatus Pullibacteroides excrementavium</name>
    <dbReference type="NCBI Taxonomy" id="2840905"/>
    <lineage>
        <taxon>Bacteria</taxon>
        <taxon>Pseudomonadati</taxon>
        <taxon>Bacteroidota</taxon>
        <taxon>Bacteroidia</taxon>
        <taxon>Bacteroidales</taxon>
        <taxon>Candidatus Pullibacteroides</taxon>
    </lineage>
</organism>
<feature type="signal peptide" evidence="1">
    <location>
        <begin position="1"/>
        <end position="21"/>
    </location>
</feature>
<evidence type="ECO:0000313" key="3">
    <source>
        <dbReference type="Proteomes" id="UP000823612"/>
    </source>
</evidence>
<comment type="caution">
    <text evidence="2">The sequence shown here is derived from an EMBL/GenBank/DDBJ whole genome shotgun (WGS) entry which is preliminary data.</text>
</comment>